<dbReference type="RefSeq" id="WP_123444402.1">
    <property type="nucleotide sequence ID" value="NZ_CP028137.1"/>
</dbReference>
<evidence type="ECO:0000256" key="3">
    <source>
        <dbReference type="ARBA" id="ARBA00023163"/>
    </source>
</evidence>
<gene>
    <name evidence="5" type="ORF">C1I64_02595</name>
</gene>
<dbReference type="EMBL" id="CP028137">
    <property type="protein sequence ID" value="AZZ51045.1"/>
    <property type="molecule type" value="Genomic_DNA"/>
</dbReference>
<accession>A0A3T0SXN5</accession>
<dbReference type="Pfam" id="PF00455">
    <property type="entry name" value="DeoRC"/>
    <property type="match status" value="1"/>
</dbReference>
<evidence type="ECO:0000313" key="6">
    <source>
        <dbReference type="Proteomes" id="UP000285317"/>
    </source>
</evidence>
<sequence length="282" mass="29557">MPDTDDAPAANDVPLRLPAGRKADLAAYVAEAGEVTVTTLARRFAVSADTVRRDLDQLDADGYLVRTHGGAVSLSVMPATEKRLDVRLGIQRGAKEKIGALAAGLVENGAVVMLNAGTTSLAVVRHLNDHRELTIATNNLRVPAEIGSKTCRDLFVFGGAVRLGGQSTVGPVGFAAAEPGGAVDLHCDIGLISVGAVSAENGYSTSNLAEGVMMSEMIARCERVAILADQTKFGRTLFAQVAELGRADYLVTDAPPPPELEEALREKGVQVVLPPVAPVRER</sequence>
<dbReference type="Proteomes" id="UP000285317">
    <property type="component" value="Chromosome"/>
</dbReference>
<keyword evidence="1" id="KW-0805">Transcription regulation</keyword>
<dbReference type="SMART" id="SM00420">
    <property type="entry name" value="HTH_DEOR"/>
    <property type="match status" value="1"/>
</dbReference>
<dbReference type="PRINTS" id="PR00037">
    <property type="entry name" value="HTHLACR"/>
</dbReference>
<dbReference type="PANTHER" id="PTHR30363">
    <property type="entry name" value="HTH-TYPE TRANSCRIPTIONAL REGULATOR SRLR-RELATED"/>
    <property type="match status" value="1"/>
</dbReference>
<dbReference type="PROSITE" id="PS51000">
    <property type="entry name" value="HTH_DEOR_2"/>
    <property type="match status" value="1"/>
</dbReference>
<evidence type="ECO:0000313" key="5">
    <source>
        <dbReference type="EMBL" id="AZZ51045.1"/>
    </source>
</evidence>
<dbReference type="InterPro" id="IPR018356">
    <property type="entry name" value="Tscrpt_reg_HTH_DeoR_CS"/>
</dbReference>
<dbReference type="KEGG" id="rfs:C1I64_02595"/>
<dbReference type="SMART" id="SM01134">
    <property type="entry name" value="DeoRC"/>
    <property type="match status" value="1"/>
</dbReference>
<dbReference type="PANTHER" id="PTHR30363:SF44">
    <property type="entry name" value="AGA OPERON TRANSCRIPTIONAL REPRESSOR-RELATED"/>
    <property type="match status" value="1"/>
</dbReference>
<evidence type="ECO:0000259" key="4">
    <source>
        <dbReference type="PROSITE" id="PS51000"/>
    </source>
</evidence>
<dbReference type="AlphaFoldDB" id="A0A3T0SXN5"/>
<dbReference type="Gene3D" id="3.30.750.70">
    <property type="entry name" value="4-hydroxybutyrate coenzyme like domains"/>
    <property type="match status" value="1"/>
</dbReference>
<dbReference type="Pfam" id="PF08220">
    <property type="entry name" value="HTH_DeoR"/>
    <property type="match status" value="1"/>
</dbReference>
<proteinExistence type="predicted"/>
<name>A0A3T0SXN5_9MICO</name>
<dbReference type="SUPFAM" id="SSF100950">
    <property type="entry name" value="NagB/RpiA/CoA transferase-like"/>
    <property type="match status" value="1"/>
</dbReference>
<dbReference type="GO" id="GO:0003677">
    <property type="term" value="F:DNA binding"/>
    <property type="evidence" value="ECO:0007669"/>
    <property type="project" value="UniProtKB-KW"/>
</dbReference>
<dbReference type="InterPro" id="IPR050313">
    <property type="entry name" value="Carb_Metab_HTH_regulators"/>
</dbReference>
<keyword evidence="2" id="KW-0238">DNA-binding</keyword>
<dbReference type="SUPFAM" id="SSF46785">
    <property type="entry name" value="Winged helix' DNA-binding domain"/>
    <property type="match status" value="1"/>
</dbReference>
<organism evidence="5 6">
    <name type="scientific">Rathayibacter festucae DSM 15932</name>
    <dbReference type="NCBI Taxonomy" id="1328866"/>
    <lineage>
        <taxon>Bacteria</taxon>
        <taxon>Bacillati</taxon>
        <taxon>Actinomycetota</taxon>
        <taxon>Actinomycetes</taxon>
        <taxon>Micrococcales</taxon>
        <taxon>Microbacteriaceae</taxon>
        <taxon>Rathayibacter</taxon>
    </lineage>
</organism>
<evidence type="ECO:0000256" key="2">
    <source>
        <dbReference type="ARBA" id="ARBA00023125"/>
    </source>
</evidence>
<dbReference type="InterPro" id="IPR001034">
    <property type="entry name" value="DeoR_HTH"/>
</dbReference>
<dbReference type="InterPro" id="IPR037171">
    <property type="entry name" value="NagB/RpiA_transferase-like"/>
</dbReference>
<dbReference type="Gene3D" id="1.10.10.10">
    <property type="entry name" value="Winged helix-like DNA-binding domain superfamily/Winged helix DNA-binding domain"/>
    <property type="match status" value="1"/>
</dbReference>
<protein>
    <submittedName>
        <fullName evidence="5">Transcriptional regulator</fullName>
    </submittedName>
</protein>
<dbReference type="GO" id="GO:0003700">
    <property type="term" value="F:DNA-binding transcription factor activity"/>
    <property type="evidence" value="ECO:0007669"/>
    <property type="project" value="InterPro"/>
</dbReference>
<dbReference type="InterPro" id="IPR014036">
    <property type="entry name" value="DeoR-like_C"/>
</dbReference>
<dbReference type="PROSITE" id="PS00894">
    <property type="entry name" value="HTH_DEOR_1"/>
    <property type="match status" value="1"/>
</dbReference>
<evidence type="ECO:0000256" key="1">
    <source>
        <dbReference type="ARBA" id="ARBA00023015"/>
    </source>
</evidence>
<keyword evidence="3" id="KW-0804">Transcription</keyword>
<dbReference type="InterPro" id="IPR036388">
    <property type="entry name" value="WH-like_DNA-bd_sf"/>
</dbReference>
<dbReference type="InterPro" id="IPR036390">
    <property type="entry name" value="WH_DNA-bd_sf"/>
</dbReference>
<feature type="domain" description="HTH deoR-type" evidence="4">
    <location>
        <begin position="18"/>
        <end position="73"/>
    </location>
</feature>
<reference evidence="5 6" key="1">
    <citation type="submission" date="2018-03" db="EMBL/GenBank/DDBJ databases">
        <title>Bacteriophage NCPPB3778 and a type I-E CRISPR drive the evolution of the US Biological Select Agent, Rathayibacter toxicus.</title>
        <authorList>
            <person name="Davis E.W.II."/>
            <person name="Tabima J.F."/>
            <person name="Weisberg A.J."/>
            <person name="Dantas Lopes L."/>
            <person name="Wiseman M.S."/>
            <person name="Wiseman M.S."/>
            <person name="Pupko T."/>
            <person name="Belcher M.S."/>
            <person name="Sechler A.J."/>
            <person name="Tancos M.A."/>
            <person name="Schroeder B.K."/>
            <person name="Murray T.D."/>
            <person name="Luster D.G."/>
            <person name="Schneider W.L."/>
            <person name="Rogers E."/>
            <person name="Andreote F.D."/>
            <person name="Grunwald N.J."/>
            <person name="Putnam M.L."/>
            <person name="Chang J.H."/>
        </authorList>
    </citation>
    <scope>NUCLEOTIDE SEQUENCE [LARGE SCALE GENOMIC DNA]</scope>
    <source>
        <strain evidence="5 6">DSM 15932</strain>
    </source>
</reference>